<evidence type="ECO:0000313" key="5">
    <source>
        <dbReference type="EMBL" id="KAK6784843.1"/>
    </source>
</evidence>
<evidence type="ECO:0000259" key="4">
    <source>
        <dbReference type="Pfam" id="PF00891"/>
    </source>
</evidence>
<evidence type="ECO:0000256" key="2">
    <source>
        <dbReference type="ARBA" id="ARBA00022679"/>
    </source>
</evidence>
<keyword evidence="3" id="KW-0949">S-adenosyl-L-methionine</keyword>
<accession>A0AAN8YCU8</accession>
<dbReference type="Proteomes" id="UP001371456">
    <property type="component" value="Unassembled WGS sequence"/>
</dbReference>
<dbReference type="InterPro" id="IPR001077">
    <property type="entry name" value="COMT_C"/>
</dbReference>
<dbReference type="EMBL" id="JBANQN010000007">
    <property type="protein sequence ID" value="KAK6784843.1"/>
    <property type="molecule type" value="Genomic_DNA"/>
</dbReference>
<dbReference type="Pfam" id="PF00891">
    <property type="entry name" value="Methyltransf_2"/>
    <property type="match status" value="1"/>
</dbReference>
<dbReference type="AlphaFoldDB" id="A0AAN8YCU8"/>
<keyword evidence="2" id="KW-0808">Transferase</keyword>
<dbReference type="Gene3D" id="3.40.50.150">
    <property type="entry name" value="Vaccinia Virus protein VP39"/>
    <property type="match status" value="1"/>
</dbReference>
<keyword evidence="6" id="KW-1185">Reference proteome</keyword>
<dbReference type="PROSITE" id="PS51683">
    <property type="entry name" value="SAM_OMT_II"/>
    <property type="match status" value="1"/>
</dbReference>
<keyword evidence="1" id="KW-0489">Methyltransferase</keyword>
<feature type="domain" description="O-methyltransferase C-terminal" evidence="4">
    <location>
        <begin position="8"/>
        <end position="183"/>
    </location>
</feature>
<dbReference type="GO" id="GO:0032259">
    <property type="term" value="P:methylation"/>
    <property type="evidence" value="ECO:0007669"/>
    <property type="project" value="UniProtKB-KW"/>
</dbReference>
<comment type="caution">
    <text evidence="5">The sequence shown here is derived from an EMBL/GenBank/DDBJ whole genome shotgun (WGS) entry which is preliminary data.</text>
</comment>
<dbReference type="SUPFAM" id="SSF53335">
    <property type="entry name" value="S-adenosyl-L-methionine-dependent methyltransferases"/>
    <property type="match status" value="1"/>
</dbReference>
<gene>
    <name evidence="5" type="ORF">RDI58_018298</name>
</gene>
<dbReference type="GO" id="GO:0008171">
    <property type="term" value="F:O-methyltransferase activity"/>
    <property type="evidence" value="ECO:0007669"/>
    <property type="project" value="InterPro"/>
</dbReference>
<reference evidence="5 6" key="1">
    <citation type="submission" date="2024-02" db="EMBL/GenBank/DDBJ databases">
        <title>de novo genome assembly of Solanum bulbocastanum strain 11H21.</title>
        <authorList>
            <person name="Hosaka A.J."/>
        </authorList>
    </citation>
    <scope>NUCLEOTIDE SEQUENCE [LARGE SCALE GENOMIC DNA]</scope>
    <source>
        <tissue evidence="5">Young leaves</tissue>
    </source>
</reference>
<dbReference type="InterPro" id="IPR016461">
    <property type="entry name" value="COMT-like"/>
</dbReference>
<sequence length="199" mass="22085">MSNYIMAHKLYHEAMGSDARLIISVFIKNGKGVFEGLKSLVDVGGGTGIMAKAVSKAFPELKCSVFDLPHMVEGLEGGKNMNYIGGAMFKSVSSAHAILLKWILYDWSDENYIKVLKKCKEAIPNKENGEKVIVIDIVTDNEKRDDKSFEAQLFSNVLTVVHVSRKERNEQEWAKLFSDSGFSHYNISPILGLGPVIEA</sequence>
<evidence type="ECO:0000256" key="1">
    <source>
        <dbReference type="ARBA" id="ARBA00022603"/>
    </source>
</evidence>
<proteinExistence type="predicted"/>
<dbReference type="PANTHER" id="PTHR11746">
    <property type="entry name" value="O-METHYLTRANSFERASE"/>
    <property type="match status" value="1"/>
</dbReference>
<evidence type="ECO:0000256" key="3">
    <source>
        <dbReference type="ARBA" id="ARBA00022691"/>
    </source>
</evidence>
<evidence type="ECO:0000313" key="6">
    <source>
        <dbReference type="Proteomes" id="UP001371456"/>
    </source>
</evidence>
<dbReference type="InterPro" id="IPR029063">
    <property type="entry name" value="SAM-dependent_MTases_sf"/>
</dbReference>
<organism evidence="5 6">
    <name type="scientific">Solanum bulbocastanum</name>
    <name type="common">Wild potato</name>
    <dbReference type="NCBI Taxonomy" id="147425"/>
    <lineage>
        <taxon>Eukaryota</taxon>
        <taxon>Viridiplantae</taxon>
        <taxon>Streptophyta</taxon>
        <taxon>Embryophyta</taxon>
        <taxon>Tracheophyta</taxon>
        <taxon>Spermatophyta</taxon>
        <taxon>Magnoliopsida</taxon>
        <taxon>eudicotyledons</taxon>
        <taxon>Gunneridae</taxon>
        <taxon>Pentapetalae</taxon>
        <taxon>asterids</taxon>
        <taxon>lamiids</taxon>
        <taxon>Solanales</taxon>
        <taxon>Solanaceae</taxon>
        <taxon>Solanoideae</taxon>
        <taxon>Solaneae</taxon>
        <taxon>Solanum</taxon>
    </lineage>
</organism>
<protein>
    <recommendedName>
        <fullName evidence="4">O-methyltransferase C-terminal domain-containing protein</fullName>
    </recommendedName>
</protein>
<name>A0AAN8YCU8_SOLBU</name>